<keyword evidence="3" id="KW-1185">Reference proteome</keyword>
<feature type="region of interest" description="Disordered" evidence="1">
    <location>
        <begin position="147"/>
        <end position="170"/>
    </location>
</feature>
<sequence length="402" mass="44289">MLDCKGMIQFPTLKFGLSRRVNWFNEFKRGLSDLTGDLREGRPSAAAEDGISAVRLVIDADKSDLPADSDKFSRRYELRAQSPSQISSGQEALYSRRSGNSSGANQKIIVLPGLAILAPPRVYVLCLGTGGTALFTALLIAYNTKLNPSEDQEPPPPAADPAPRAPPSRGGGGINYAKNLLIPYSTLVALRVGRSHRVVSLARLRLRTLLAAFIARELWGSADWLSTMGARRGSRENALAPYYFRREYTEKHREIKFLLNIDMHPPPPRKPRLSCCFVFSDFNHPFPSEASLLQSSYTLFVLELAALAQCVRVHRRPPAVANLACSTKQEPFNPQTGTGLALRIRDPRLRTCAGGFHLFVDTGVLLSVPKKIGDDSVPSRRAGALRHARYRCRPPPRAPPNV</sequence>
<accession>A0A4C1V7A6</accession>
<reference evidence="2 3" key="1">
    <citation type="journal article" date="2019" name="Commun. Biol.">
        <title>The bagworm genome reveals a unique fibroin gene that provides high tensile strength.</title>
        <authorList>
            <person name="Kono N."/>
            <person name="Nakamura H."/>
            <person name="Ohtoshi R."/>
            <person name="Tomita M."/>
            <person name="Numata K."/>
            <person name="Arakawa K."/>
        </authorList>
    </citation>
    <scope>NUCLEOTIDE SEQUENCE [LARGE SCALE GENOMIC DNA]</scope>
</reference>
<comment type="caution">
    <text evidence="2">The sequence shown here is derived from an EMBL/GenBank/DDBJ whole genome shotgun (WGS) entry which is preliminary data.</text>
</comment>
<feature type="compositionally biased region" description="Basic residues" evidence="1">
    <location>
        <begin position="383"/>
        <end position="394"/>
    </location>
</feature>
<evidence type="ECO:0000256" key="1">
    <source>
        <dbReference type="SAM" id="MobiDB-lite"/>
    </source>
</evidence>
<feature type="region of interest" description="Disordered" evidence="1">
    <location>
        <begin position="78"/>
        <end position="102"/>
    </location>
</feature>
<evidence type="ECO:0000313" key="2">
    <source>
        <dbReference type="EMBL" id="GBP34336.1"/>
    </source>
</evidence>
<evidence type="ECO:0000313" key="3">
    <source>
        <dbReference type="Proteomes" id="UP000299102"/>
    </source>
</evidence>
<proteinExistence type="predicted"/>
<protein>
    <submittedName>
        <fullName evidence="2">Uncharacterized protein</fullName>
    </submittedName>
</protein>
<feature type="compositionally biased region" description="Polar residues" evidence="1">
    <location>
        <begin position="81"/>
        <end position="90"/>
    </location>
</feature>
<dbReference type="EMBL" id="BGZK01000287">
    <property type="protein sequence ID" value="GBP34336.1"/>
    <property type="molecule type" value="Genomic_DNA"/>
</dbReference>
<name>A0A4C1V7A6_EUMVA</name>
<feature type="region of interest" description="Disordered" evidence="1">
    <location>
        <begin position="377"/>
        <end position="402"/>
    </location>
</feature>
<feature type="compositionally biased region" description="Pro residues" evidence="1">
    <location>
        <begin position="154"/>
        <end position="166"/>
    </location>
</feature>
<gene>
    <name evidence="2" type="ORF">EVAR_7387_1</name>
</gene>
<dbReference type="AlphaFoldDB" id="A0A4C1V7A6"/>
<dbReference type="Proteomes" id="UP000299102">
    <property type="component" value="Unassembled WGS sequence"/>
</dbReference>
<organism evidence="2 3">
    <name type="scientific">Eumeta variegata</name>
    <name type="common">Bagworm moth</name>
    <name type="synonym">Eumeta japonica</name>
    <dbReference type="NCBI Taxonomy" id="151549"/>
    <lineage>
        <taxon>Eukaryota</taxon>
        <taxon>Metazoa</taxon>
        <taxon>Ecdysozoa</taxon>
        <taxon>Arthropoda</taxon>
        <taxon>Hexapoda</taxon>
        <taxon>Insecta</taxon>
        <taxon>Pterygota</taxon>
        <taxon>Neoptera</taxon>
        <taxon>Endopterygota</taxon>
        <taxon>Lepidoptera</taxon>
        <taxon>Glossata</taxon>
        <taxon>Ditrysia</taxon>
        <taxon>Tineoidea</taxon>
        <taxon>Psychidae</taxon>
        <taxon>Oiketicinae</taxon>
        <taxon>Eumeta</taxon>
    </lineage>
</organism>